<evidence type="ECO:0000256" key="1">
    <source>
        <dbReference type="PROSITE-ProRule" id="PRU00409"/>
    </source>
</evidence>
<keyword evidence="1" id="KW-0547">Nucleotide-binding</keyword>
<dbReference type="GO" id="GO:0005524">
    <property type="term" value="F:ATP binding"/>
    <property type="evidence" value="ECO:0007669"/>
    <property type="project" value="UniProtKB-UniRule"/>
</dbReference>
<dbReference type="GO" id="GO:0046872">
    <property type="term" value="F:metal ion binding"/>
    <property type="evidence" value="ECO:0007669"/>
    <property type="project" value="InterPro"/>
</dbReference>
<keyword evidence="1" id="KW-0067">ATP-binding</keyword>
<dbReference type="RefSeq" id="WP_157682647.1">
    <property type="nucleotide sequence ID" value="NZ_LT629757.1"/>
</dbReference>
<dbReference type="PANTHER" id="PTHR39217:SF1">
    <property type="entry name" value="GLUTATHIONE SYNTHETASE"/>
    <property type="match status" value="1"/>
</dbReference>
<dbReference type="OrthoDB" id="3373978at2"/>
<dbReference type="Proteomes" id="UP000198859">
    <property type="component" value="Chromosome I"/>
</dbReference>
<name>A0A1H1LAW2_9ACTN</name>
<dbReference type="InterPro" id="IPR011761">
    <property type="entry name" value="ATP-grasp"/>
</dbReference>
<gene>
    <name evidence="3" type="ORF">SAMN04488570_0113</name>
</gene>
<feature type="domain" description="ATP-grasp" evidence="2">
    <location>
        <begin position="96"/>
        <end position="288"/>
    </location>
</feature>
<dbReference type="EMBL" id="LT629757">
    <property type="protein sequence ID" value="SDR71175.1"/>
    <property type="molecule type" value="Genomic_DNA"/>
</dbReference>
<sequence length="292" mass="31047">MIERLAWVTAREARGHDEDEPAAVEALRRRGVTVEVVDWDDAGVDWAAHDRVALRSAWDYPERLADFTAWLESVDAVTELVNPAATVRWNLDKRYLAELDEAGVPITPTAFVAPGSTPSFPDGDFVVKPSVGAGSRDAASYSADQHDLAAAHVERLHASGQVVLVQPYVASVATDGEWPLVFLGGAFSHAASKRVALPRAGAVEGLYAAETNAPHDATPEQVEVARAAVDLVSARFGVPAYARVDLVRADDGRFVVLEVELVEPSLFLPYADPAAADRLAAALVAPVGVAPG</sequence>
<dbReference type="InterPro" id="IPR053191">
    <property type="entry name" value="DcsG_Biosynth_Enzyme"/>
</dbReference>
<accession>A0A1H1LAW2</accession>
<keyword evidence="4" id="KW-1185">Reference proteome</keyword>
<evidence type="ECO:0000313" key="3">
    <source>
        <dbReference type="EMBL" id="SDR71175.1"/>
    </source>
</evidence>
<dbReference type="SUPFAM" id="SSF56059">
    <property type="entry name" value="Glutathione synthetase ATP-binding domain-like"/>
    <property type="match status" value="1"/>
</dbReference>
<organism evidence="3 4">
    <name type="scientific">Nocardioides scoriae</name>
    <dbReference type="NCBI Taxonomy" id="642780"/>
    <lineage>
        <taxon>Bacteria</taxon>
        <taxon>Bacillati</taxon>
        <taxon>Actinomycetota</taxon>
        <taxon>Actinomycetes</taxon>
        <taxon>Propionibacteriales</taxon>
        <taxon>Nocardioidaceae</taxon>
        <taxon>Nocardioides</taxon>
    </lineage>
</organism>
<evidence type="ECO:0000313" key="4">
    <source>
        <dbReference type="Proteomes" id="UP000198859"/>
    </source>
</evidence>
<proteinExistence type="predicted"/>
<dbReference type="PANTHER" id="PTHR39217">
    <property type="match status" value="1"/>
</dbReference>
<evidence type="ECO:0000259" key="2">
    <source>
        <dbReference type="PROSITE" id="PS50975"/>
    </source>
</evidence>
<reference evidence="4" key="1">
    <citation type="submission" date="2016-10" db="EMBL/GenBank/DDBJ databases">
        <authorList>
            <person name="Varghese N."/>
            <person name="Submissions S."/>
        </authorList>
    </citation>
    <scope>NUCLEOTIDE SEQUENCE [LARGE SCALE GENOMIC DNA]</scope>
    <source>
        <strain evidence="4">DSM 22127</strain>
    </source>
</reference>
<dbReference type="PROSITE" id="PS50975">
    <property type="entry name" value="ATP_GRASP"/>
    <property type="match status" value="1"/>
</dbReference>
<dbReference type="AlphaFoldDB" id="A0A1H1LAW2"/>
<protein>
    <recommendedName>
        <fullName evidence="2">ATP-grasp domain-containing protein</fullName>
    </recommendedName>
</protein>
<dbReference type="STRING" id="642780.SAMN04488570_0113"/>